<evidence type="ECO:0000256" key="7">
    <source>
        <dbReference type="PIRSR" id="PIRSR601088-1"/>
    </source>
</evidence>
<keyword evidence="14" id="KW-1185">Reference proteome</keyword>
<keyword evidence="9" id="KW-0533">Nickel</keyword>
<dbReference type="InterPro" id="IPR022616">
    <property type="entry name" value="Glyco_hydro_4_C"/>
</dbReference>
<keyword evidence="9" id="KW-0170">Cobalt</keyword>
<comment type="cofactor">
    <cofactor evidence="11">
        <name>NAD(+)</name>
        <dbReference type="ChEBI" id="CHEBI:57540"/>
    </cofactor>
    <text evidence="11">Binds 1 NAD(+) per subunit.</text>
</comment>
<organism evidence="13 14">
    <name type="scientific">Flexivirga aerilata</name>
    <dbReference type="NCBI Taxonomy" id="1656889"/>
    <lineage>
        <taxon>Bacteria</taxon>
        <taxon>Bacillati</taxon>
        <taxon>Actinomycetota</taxon>
        <taxon>Actinomycetes</taxon>
        <taxon>Micrococcales</taxon>
        <taxon>Dermacoccaceae</taxon>
        <taxon>Flexivirga</taxon>
    </lineage>
</organism>
<evidence type="ECO:0000256" key="4">
    <source>
        <dbReference type="ARBA" id="ARBA00023027"/>
    </source>
</evidence>
<evidence type="ECO:0000256" key="5">
    <source>
        <dbReference type="ARBA" id="ARBA00023211"/>
    </source>
</evidence>
<dbReference type="SUPFAM" id="SSF51735">
    <property type="entry name" value="NAD(P)-binding Rossmann-fold domains"/>
    <property type="match status" value="1"/>
</dbReference>
<feature type="site" description="Increases basicity of active site Tyr" evidence="10">
    <location>
        <position position="107"/>
    </location>
</feature>
<evidence type="ECO:0000256" key="8">
    <source>
        <dbReference type="PIRSR" id="PIRSR601088-2"/>
    </source>
</evidence>
<dbReference type="InterPro" id="IPR019802">
    <property type="entry name" value="GlycHydrolase_4_CS"/>
</dbReference>
<dbReference type="AlphaFoldDB" id="A0A849ABX0"/>
<gene>
    <name evidence="13" type="ORF">HJ588_03775</name>
</gene>
<dbReference type="InterPro" id="IPR001088">
    <property type="entry name" value="Glyco_hydro_4"/>
</dbReference>
<evidence type="ECO:0000313" key="14">
    <source>
        <dbReference type="Proteomes" id="UP000557772"/>
    </source>
</evidence>
<feature type="binding site" evidence="9">
    <location>
        <position position="196"/>
    </location>
    <ligand>
        <name>Mn(2+)</name>
        <dbReference type="ChEBI" id="CHEBI:29035"/>
    </ligand>
</feature>
<dbReference type="GO" id="GO:0046872">
    <property type="term" value="F:metal ion binding"/>
    <property type="evidence" value="ECO:0007669"/>
    <property type="project" value="UniProtKB-KW"/>
</dbReference>
<feature type="binding site" evidence="9">
    <location>
        <position position="166"/>
    </location>
    <ligand>
        <name>Mn(2+)</name>
        <dbReference type="ChEBI" id="CHEBI:29035"/>
    </ligand>
</feature>
<dbReference type="GO" id="GO:0005975">
    <property type="term" value="P:carbohydrate metabolic process"/>
    <property type="evidence" value="ECO:0007669"/>
    <property type="project" value="InterPro"/>
</dbReference>
<dbReference type="PRINTS" id="PR00732">
    <property type="entry name" value="GLHYDRLASE4"/>
</dbReference>
<dbReference type="GO" id="GO:0016616">
    <property type="term" value="F:oxidoreductase activity, acting on the CH-OH group of donors, NAD or NADP as acceptor"/>
    <property type="evidence" value="ECO:0007669"/>
    <property type="project" value="InterPro"/>
</dbReference>
<sequence length="442" mass="47063">MRLTILGGGGFRVPQVHQALLDDPEHLIDELVLHDTDPARLTVIEQVLAGQSAGARGAGQVRVTATSDLQSALRATDFVFSAIRVGGLEGRVTDERSALALGVLGQETTGPGGIGYAVRTLPVAWQIAKTVAAVAPSAYVINFTNPAGIITEGMQQVLGDRVVGICDTPSGLGIRLARLYDVSPDQVRLDYVGLNHLGWLRHAWTGGRDLVAQVLADDDRLQELEEGRLFGADFLRGLGMLPNEYLYYYYRNLDAVAALESAEQTRGEYLVRQQTGFYRAATGADPATALDLWAAARADRETTYMSEAREADEERPDTGGGGYEGVALDVMRCLATGQSRTMILNVRNGSTLPQLSPEAVIEVPSLVDGGGVRPFATTAPPPAALGLMTQLKGVEQQVIAAVAAADERLLAAALGQHPLVRSLAAAEQLASSYLARSSPPRR</sequence>
<proteinExistence type="inferred from homology"/>
<dbReference type="Gene3D" id="3.90.110.10">
    <property type="entry name" value="Lactate dehydrogenase/glycoside hydrolase, family 4, C-terminal"/>
    <property type="match status" value="1"/>
</dbReference>
<evidence type="ECO:0000256" key="11">
    <source>
        <dbReference type="RuleBase" id="RU361152"/>
    </source>
</evidence>
<keyword evidence="6 11" id="KW-0326">Glycosidase</keyword>
<name>A0A849ABX0_9MICO</name>
<evidence type="ECO:0000256" key="10">
    <source>
        <dbReference type="PIRSR" id="PIRSR601088-4"/>
    </source>
</evidence>
<keyword evidence="2 9" id="KW-0479">Metal-binding</keyword>
<evidence type="ECO:0000256" key="3">
    <source>
        <dbReference type="ARBA" id="ARBA00022801"/>
    </source>
</evidence>
<dbReference type="EMBL" id="JABENB010000001">
    <property type="protein sequence ID" value="NNG38394.1"/>
    <property type="molecule type" value="Genomic_DNA"/>
</dbReference>
<keyword evidence="9" id="KW-0408">Iron</keyword>
<dbReference type="RefSeq" id="WP_171152075.1">
    <property type="nucleotide sequence ID" value="NZ_JABENB010000001.1"/>
</dbReference>
<evidence type="ECO:0000256" key="1">
    <source>
        <dbReference type="ARBA" id="ARBA00010141"/>
    </source>
</evidence>
<evidence type="ECO:0000256" key="2">
    <source>
        <dbReference type="ARBA" id="ARBA00022723"/>
    </source>
</evidence>
<dbReference type="Proteomes" id="UP000557772">
    <property type="component" value="Unassembled WGS sequence"/>
</dbReference>
<evidence type="ECO:0000313" key="13">
    <source>
        <dbReference type="EMBL" id="NNG38394.1"/>
    </source>
</evidence>
<keyword evidence="5 9" id="KW-0464">Manganese</keyword>
<dbReference type="SUPFAM" id="SSF56327">
    <property type="entry name" value="LDH C-terminal domain-like"/>
    <property type="match status" value="1"/>
</dbReference>
<keyword evidence="3 11" id="KW-0378">Hydrolase</keyword>
<feature type="active site" description="Proton donor" evidence="7">
    <location>
        <position position="167"/>
    </location>
</feature>
<dbReference type="Pfam" id="PF11975">
    <property type="entry name" value="Glyco_hydro_4C"/>
    <property type="match status" value="1"/>
</dbReference>
<reference evidence="13 14" key="1">
    <citation type="submission" date="2020-05" db="EMBL/GenBank/DDBJ databases">
        <title>Flexivirga sp. ID2601S isolated from air conditioner.</title>
        <authorList>
            <person name="Kim D.H."/>
        </authorList>
    </citation>
    <scope>NUCLEOTIDE SEQUENCE [LARGE SCALE GENOMIC DNA]</scope>
    <source>
        <strain evidence="13 14">ID2601S</strain>
    </source>
</reference>
<dbReference type="Pfam" id="PF02056">
    <property type="entry name" value="Glyco_hydro_4"/>
    <property type="match status" value="1"/>
</dbReference>
<keyword evidence="4 11" id="KW-0520">NAD</keyword>
<evidence type="ECO:0000259" key="12">
    <source>
        <dbReference type="Pfam" id="PF11975"/>
    </source>
</evidence>
<comment type="similarity">
    <text evidence="1 11">Belongs to the glycosyl hydrolase 4 family.</text>
</comment>
<dbReference type="PROSITE" id="PS01324">
    <property type="entry name" value="GLYCOSYL_HYDROL_F4"/>
    <property type="match status" value="1"/>
</dbReference>
<dbReference type="InterPro" id="IPR036291">
    <property type="entry name" value="NAD(P)-bd_dom_sf"/>
</dbReference>
<dbReference type="PANTHER" id="PTHR32092">
    <property type="entry name" value="6-PHOSPHO-BETA-GLUCOSIDASE-RELATED"/>
    <property type="match status" value="1"/>
</dbReference>
<feature type="binding site" evidence="8">
    <location>
        <position position="91"/>
    </location>
    <ligand>
        <name>substrate</name>
    </ligand>
</feature>
<feature type="domain" description="Glycosyl hydrolase family 4 C-terminal" evidence="12">
    <location>
        <begin position="191"/>
        <end position="420"/>
    </location>
</feature>
<accession>A0A849ABX0</accession>
<feature type="active site" description="Proton acceptor" evidence="7">
    <location>
        <position position="245"/>
    </location>
</feature>
<dbReference type="Gene3D" id="3.40.50.720">
    <property type="entry name" value="NAD(P)-binding Rossmann-like Domain"/>
    <property type="match status" value="1"/>
</dbReference>
<dbReference type="GO" id="GO:0004553">
    <property type="term" value="F:hydrolase activity, hydrolyzing O-glycosyl compounds"/>
    <property type="evidence" value="ECO:0007669"/>
    <property type="project" value="InterPro"/>
</dbReference>
<evidence type="ECO:0000256" key="6">
    <source>
        <dbReference type="ARBA" id="ARBA00023295"/>
    </source>
</evidence>
<protein>
    <submittedName>
        <fullName evidence="13">6-phospho-beta-glucosidase</fullName>
    </submittedName>
</protein>
<comment type="caution">
    <text evidence="13">The sequence shown here is derived from an EMBL/GenBank/DDBJ whole genome shotgun (WGS) entry which is preliminary data.</text>
</comment>
<feature type="binding site" evidence="8">
    <location>
        <position position="145"/>
    </location>
    <ligand>
        <name>substrate</name>
    </ligand>
</feature>
<dbReference type="PANTHER" id="PTHR32092:SF5">
    <property type="entry name" value="6-PHOSPHO-BETA-GLUCOSIDASE"/>
    <property type="match status" value="1"/>
</dbReference>
<evidence type="ECO:0000256" key="9">
    <source>
        <dbReference type="PIRSR" id="PIRSR601088-3"/>
    </source>
</evidence>
<dbReference type="InterPro" id="IPR015955">
    <property type="entry name" value="Lactate_DH/Glyco_Ohase_4_C"/>
</dbReference>